<organism evidence="1">
    <name type="scientific">bioreactor metagenome</name>
    <dbReference type="NCBI Taxonomy" id="1076179"/>
    <lineage>
        <taxon>unclassified sequences</taxon>
        <taxon>metagenomes</taxon>
        <taxon>ecological metagenomes</taxon>
    </lineage>
</organism>
<sequence>MIFPGAIVRSGSKVYQAIVGENSEIGENAVIGGPLRLGDTVDNSLTGTITLVGNDICMQPETYLPQGTVATENVAGGKCDDK</sequence>
<evidence type="ECO:0000313" key="1">
    <source>
        <dbReference type="EMBL" id="MPN10423.1"/>
    </source>
</evidence>
<protein>
    <recommendedName>
        <fullName evidence="2">Bifunctional protein GlmU</fullName>
    </recommendedName>
</protein>
<dbReference type="InterPro" id="IPR011004">
    <property type="entry name" value="Trimer_LpxA-like_sf"/>
</dbReference>
<dbReference type="AlphaFoldDB" id="A0A645FDF9"/>
<proteinExistence type="predicted"/>
<reference evidence="1" key="1">
    <citation type="submission" date="2019-08" db="EMBL/GenBank/DDBJ databases">
        <authorList>
            <person name="Kucharzyk K."/>
            <person name="Murdoch R.W."/>
            <person name="Higgins S."/>
            <person name="Loffler F."/>
        </authorList>
    </citation>
    <scope>NUCLEOTIDE SEQUENCE</scope>
</reference>
<name>A0A645FDF9_9ZZZZ</name>
<dbReference type="Gene3D" id="2.160.10.10">
    <property type="entry name" value="Hexapeptide repeat proteins"/>
    <property type="match status" value="1"/>
</dbReference>
<accession>A0A645FDF9</accession>
<gene>
    <name evidence="1" type="ORF">SDC9_157718</name>
</gene>
<dbReference type="SUPFAM" id="SSF51161">
    <property type="entry name" value="Trimeric LpxA-like enzymes"/>
    <property type="match status" value="1"/>
</dbReference>
<comment type="caution">
    <text evidence="1">The sequence shown here is derived from an EMBL/GenBank/DDBJ whole genome shotgun (WGS) entry which is preliminary data.</text>
</comment>
<dbReference type="EMBL" id="VSSQ01056568">
    <property type="protein sequence ID" value="MPN10423.1"/>
    <property type="molecule type" value="Genomic_DNA"/>
</dbReference>
<evidence type="ECO:0008006" key="2">
    <source>
        <dbReference type="Google" id="ProtNLM"/>
    </source>
</evidence>